<dbReference type="AlphaFoldDB" id="A0A8T1U0T0"/>
<sequence>EAAVCTRFGRAWFWKVQAKRNFCARAKISIQTRFGRTRSMGKWMTIDNKRNLIQQSYIK</sequence>
<organism evidence="1 2">
    <name type="scientific">Phytophthora cactorum</name>
    <dbReference type="NCBI Taxonomy" id="29920"/>
    <lineage>
        <taxon>Eukaryota</taxon>
        <taxon>Sar</taxon>
        <taxon>Stramenopiles</taxon>
        <taxon>Oomycota</taxon>
        <taxon>Peronosporomycetes</taxon>
        <taxon>Peronosporales</taxon>
        <taxon>Peronosporaceae</taxon>
        <taxon>Phytophthora</taxon>
    </lineage>
</organism>
<comment type="caution">
    <text evidence="1">The sequence shown here is derived from an EMBL/GenBank/DDBJ whole genome shotgun (WGS) entry which is preliminary data.</text>
</comment>
<protein>
    <submittedName>
        <fullName evidence="1">Uncharacterized protein</fullName>
    </submittedName>
</protein>
<evidence type="ECO:0000313" key="1">
    <source>
        <dbReference type="EMBL" id="KAG6951410.1"/>
    </source>
</evidence>
<proteinExistence type="predicted"/>
<dbReference type="Proteomes" id="UP000688947">
    <property type="component" value="Unassembled WGS sequence"/>
</dbReference>
<reference evidence="1" key="1">
    <citation type="submission" date="2021-01" db="EMBL/GenBank/DDBJ databases">
        <title>Phytophthora aleatoria, a newly-described species from Pinus radiata is distinct from Phytophthora cactorum isolates based on comparative genomics.</title>
        <authorList>
            <person name="Mcdougal R."/>
            <person name="Panda P."/>
            <person name="Williams N."/>
            <person name="Studholme D.J."/>
        </authorList>
    </citation>
    <scope>NUCLEOTIDE SEQUENCE</scope>
    <source>
        <strain evidence="1">NZFS 3830</strain>
    </source>
</reference>
<feature type="non-terminal residue" evidence="1">
    <location>
        <position position="59"/>
    </location>
</feature>
<accession>A0A8T1U0T0</accession>
<evidence type="ECO:0000313" key="2">
    <source>
        <dbReference type="Proteomes" id="UP000688947"/>
    </source>
</evidence>
<gene>
    <name evidence="1" type="ORF">JG687_00013628</name>
</gene>
<feature type="non-terminal residue" evidence="1">
    <location>
        <position position="1"/>
    </location>
</feature>
<dbReference type="EMBL" id="JAENGZ010001018">
    <property type="protein sequence ID" value="KAG6951410.1"/>
    <property type="molecule type" value="Genomic_DNA"/>
</dbReference>
<name>A0A8T1U0T0_9STRA</name>